<dbReference type="AlphaFoldDB" id="A0AAV4RBB0"/>
<evidence type="ECO:0000313" key="1">
    <source>
        <dbReference type="EMBL" id="GIY18990.1"/>
    </source>
</evidence>
<sequence length="98" mass="11866">MHRNHNRTIPSGIHLGTLYNLPIDNPWFRKYITEICYIKKKCLKYHQDGIDNHRHYSNHNFRTNSSTIVLRISFVVDSDLFRFKTLYWNNTLNIERIS</sequence>
<accession>A0AAV4RBB0</accession>
<evidence type="ECO:0000313" key="2">
    <source>
        <dbReference type="Proteomes" id="UP001054945"/>
    </source>
</evidence>
<proteinExistence type="predicted"/>
<reference evidence="1 2" key="1">
    <citation type="submission" date="2021-06" db="EMBL/GenBank/DDBJ databases">
        <title>Caerostris extrusa draft genome.</title>
        <authorList>
            <person name="Kono N."/>
            <person name="Arakawa K."/>
        </authorList>
    </citation>
    <scope>NUCLEOTIDE SEQUENCE [LARGE SCALE GENOMIC DNA]</scope>
</reference>
<protein>
    <submittedName>
        <fullName evidence="1">Uncharacterized protein</fullName>
    </submittedName>
</protein>
<keyword evidence="2" id="KW-1185">Reference proteome</keyword>
<gene>
    <name evidence="1" type="ORF">CEXT_681371</name>
</gene>
<organism evidence="1 2">
    <name type="scientific">Caerostris extrusa</name>
    <name type="common">Bark spider</name>
    <name type="synonym">Caerostris bankana</name>
    <dbReference type="NCBI Taxonomy" id="172846"/>
    <lineage>
        <taxon>Eukaryota</taxon>
        <taxon>Metazoa</taxon>
        <taxon>Ecdysozoa</taxon>
        <taxon>Arthropoda</taxon>
        <taxon>Chelicerata</taxon>
        <taxon>Arachnida</taxon>
        <taxon>Araneae</taxon>
        <taxon>Araneomorphae</taxon>
        <taxon>Entelegynae</taxon>
        <taxon>Araneoidea</taxon>
        <taxon>Araneidae</taxon>
        <taxon>Caerostris</taxon>
    </lineage>
</organism>
<name>A0AAV4RBB0_CAEEX</name>
<dbReference type="EMBL" id="BPLR01007703">
    <property type="protein sequence ID" value="GIY18990.1"/>
    <property type="molecule type" value="Genomic_DNA"/>
</dbReference>
<comment type="caution">
    <text evidence="1">The sequence shown here is derived from an EMBL/GenBank/DDBJ whole genome shotgun (WGS) entry which is preliminary data.</text>
</comment>
<dbReference type="Proteomes" id="UP001054945">
    <property type="component" value="Unassembled WGS sequence"/>
</dbReference>